<dbReference type="Pfam" id="PF14281">
    <property type="entry name" value="PDDEXK_4"/>
    <property type="match status" value="1"/>
</dbReference>
<dbReference type="AlphaFoldDB" id="A0A150PFV8"/>
<protein>
    <submittedName>
        <fullName evidence="1">Uncharacterized protein</fullName>
    </submittedName>
</protein>
<organism evidence="1 2">
    <name type="scientific">Sorangium cellulosum</name>
    <name type="common">Polyangium cellulosum</name>
    <dbReference type="NCBI Taxonomy" id="56"/>
    <lineage>
        <taxon>Bacteria</taxon>
        <taxon>Pseudomonadati</taxon>
        <taxon>Myxococcota</taxon>
        <taxon>Polyangia</taxon>
        <taxon>Polyangiales</taxon>
        <taxon>Polyangiaceae</taxon>
        <taxon>Sorangium</taxon>
    </lineage>
</organism>
<reference evidence="1 2" key="1">
    <citation type="submission" date="2014-02" db="EMBL/GenBank/DDBJ databases">
        <title>The small core and large imbalanced accessory genome model reveals a collaborative survival strategy of Sorangium cellulosum strains in nature.</title>
        <authorList>
            <person name="Han K."/>
            <person name="Peng R."/>
            <person name="Blom J."/>
            <person name="Li Y.-Z."/>
        </authorList>
    </citation>
    <scope>NUCLEOTIDE SEQUENCE [LARGE SCALE GENOMIC DNA]</scope>
    <source>
        <strain evidence="1 2">So0157-18</strain>
    </source>
</reference>
<dbReference type="EMBL" id="JELX01002698">
    <property type="protein sequence ID" value="KYF54544.1"/>
    <property type="molecule type" value="Genomic_DNA"/>
</dbReference>
<gene>
    <name evidence="1" type="ORF">BE04_44530</name>
</gene>
<accession>A0A150PFV8</accession>
<evidence type="ECO:0000313" key="2">
    <source>
        <dbReference type="Proteomes" id="UP000075604"/>
    </source>
</evidence>
<sequence>MTIFASAPEADEPRLAGLAAEWRAIVAREQENRVAQVAAWEARLAELRAEQEALVSGGRWAGGPDDLLSILGQSRQERYHSALLAWLLDPQGRHGLGAGFLEALLRRCAADPPRAALNRARSALDVSKGDARADVVVAGPGLFLVLENKVDAREQPLQCDRLYESFCREPGALFVFLSPSGRAPVTATGAAREAFTPMSYADIAAMLRDAIASAPGKGATAHGREAASNYLATLEREFR</sequence>
<dbReference type="Proteomes" id="UP000075604">
    <property type="component" value="Unassembled WGS sequence"/>
</dbReference>
<dbReference type="InterPro" id="IPR029470">
    <property type="entry name" value="PDDEXK_4"/>
</dbReference>
<proteinExistence type="predicted"/>
<evidence type="ECO:0000313" key="1">
    <source>
        <dbReference type="EMBL" id="KYF54544.1"/>
    </source>
</evidence>
<name>A0A150PFV8_SORCE</name>
<comment type="caution">
    <text evidence="1">The sequence shown here is derived from an EMBL/GenBank/DDBJ whole genome shotgun (WGS) entry which is preliminary data.</text>
</comment>